<name>A0A2S7BYM4_9XANT</name>
<reference evidence="2 3" key="1">
    <citation type="submission" date="2016-08" db="EMBL/GenBank/DDBJ databases">
        <authorList>
            <person name="Seilhamer J.J."/>
        </authorList>
    </citation>
    <scope>NUCLEOTIDE SEQUENCE [LARGE SCALE GENOMIC DNA]</scope>
    <source>
        <strain evidence="2 3">CFBP7245</strain>
    </source>
</reference>
<accession>A0A2S7BYM4</accession>
<dbReference type="Proteomes" id="UP000238908">
    <property type="component" value="Unassembled WGS sequence"/>
</dbReference>
<dbReference type="EMBL" id="MDEE01000034">
    <property type="protein sequence ID" value="PPU54442.1"/>
    <property type="molecule type" value="Genomic_DNA"/>
</dbReference>
<proteinExistence type="predicted"/>
<dbReference type="InterPro" id="IPR017208">
    <property type="entry name" value="UCP037442_abhydr"/>
</dbReference>
<protein>
    <recommendedName>
        <fullName evidence="1">Serine aminopeptidase S33 domain-containing protein</fullName>
    </recommendedName>
</protein>
<gene>
    <name evidence="2" type="ORF">XdyCFBP7245_17955</name>
</gene>
<evidence type="ECO:0000259" key="1">
    <source>
        <dbReference type="Pfam" id="PF12146"/>
    </source>
</evidence>
<comment type="caution">
    <text evidence="2">The sequence shown here is derived from an EMBL/GenBank/DDBJ whole genome shotgun (WGS) entry which is preliminary data.</text>
</comment>
<sequence>MSVHSAALAASAADGHRWEVMRIAPAQPIATLLWLPALGVAARHYQAFAHALAAAGIAVYLHEWRGNGSSTLRPSRRYDWGYRILLGDDIPASQALMERHDPQHPRIVGGHSLGGQLACCHAALQASRSPSQVDWPLTQLWLVARGSPYWRNFPRPMRYGLPLVYRALPWLARLQGVLHGRSLGFGGTEARSLIGDWAQVGRSNRYRAAGSGWDLERALSTVTVPIKALTFAHDHFGPAAALHALLHKMPQAHAKVQQLDDAQLGVRSDHFAWMKAPGAVAAALQRMRADAVGDDRISQRD</sequence>
<feature type="domain" description="Serine aminopeptidase S33" evidence="1">
    <location>
        <begin position="28"/>
        <end position="124"/>
    </location>
</feature>
<evidence type="ECO:0000313" key="2">
    <source>
        <dbReference type="EMBL" id="PPU54442.1"/>
    </source>
</evidence>
<dbReference type="RefSeq" id="WP_104616877.1">
    <property type="nucleotide sequence ID" value="NZ_CP167817.1"/>
</dbReference>
<dbReference type="SUPFAM" id="SSF53474">
    <property type="entry name" value="alpha/beta-Hydrolases"/>
    <property type="match status" value="1"/>
</dbReference>
<evidence type="ECO:0000313" key="3">
    <source>
        <dbReference type="Proteomes" id="UP000238908"/>
    </source>
</evidence>
<dbReference type="PIRSF" id="PIRSF037442">
    <property type="entry name" value="UCP037442_abhydr"/>
    <property type="match status" value="1"/>
</dbReference>
<organism evidence="2 3">
    <name type="scientific">Xanthomonas dyei</name>
    <dbReference type="NCBI Taxonomy" id="743699"/>
    <lineage>
        <taxon>Bacteria</taxon>
        <taxon>Pseudomonadati</taxon>
        <taxon>Pseudomonadota</taxon>
        <taxon>Gammaproteobacteria</taxon>
        <taxon>Lysobacterales</taxon>
        <taxon>Lysobacteraceae</taxon>
        <taxon>Xanthomonas</taxon>
    </lineage>
</organism>
<dbReference type="Gene3D" id="3.40.50.1820">
    <property type="entry name" value="alpha/beta hydrolase"/>
    <property type="match status" value="1"/>
</dbReference>
<dbReference type="Pfam" id="PF12146">
    <property type="entry name" value="Hydrolase_4"/>
    <property type="match status" value="1"/>
</dbReference>
<dbReference type="InterPro" id="IPR022742">
    <property type="entry name" value="Hydrolase_4"/>
</dbReference>
<dbReference type="AlphaFoldDB" id="A0A2S7BYM4"/>
<dbReference type="InterPro" id="IPR029058">
    <property type="entry name" value="AB_hydrolase_fold"/>
</dbReference>